<comment type="caution">
    <text evidence="1">The sequence shown here is derived from an EMBL/GenBank/DDBJ whole genome shotgun (WGS) entry which is preliminary data.</text>
</comment>
<gene>
    <name evidence="1" type="ORF">FOZ63_003906</name>
</gene>
<sequence length="261" mass="28879">SVDALHHLLTGSRGRLPKLKKLAVTMESCGSLLSAWREYLGWLGEIIKRASSTLEELDVTVRRYVEVTPEDAEESVEESRLFVEGQDQPKIRLKKLRFINLSPEEMLSVIGESSHTTLEILDVSRSSAFVGRRRLQSLLSGDYPQLVVLNLSAVRLTADCGGVVGSFLTGRCPKLKRLDLSDNSEMGNDAFKEIIGRLKVCQSRSTTSRSAEDSSLPRLHHLNVARCGVLGAEGGEILGSMVVRVEATSKAFTGWRWRVKL</sequence>
<dbReference type="Pfam" id="PF13516">
    <property type="entry name" value="LRR_6"/>
    <property type="match status" value="1"/>
</dbReference>
<dbReference type="SUPFAM" id="SSF52047">
    <property type="entry name" value="RNI-like"/>
    <property type="match status" value="1"/>
</dbReference>
<dbReference type="Proteomes" id="UP000553632">
    <property type="component" value="Unassembled WGS sequence"/>
</dbReference>
<reference evidence="1 2" key="1">
    <citation type="submission" date="2020-04" db="EMBL/GenBank/DDBJ databases">
        <title>Perkinsus olseni comparative genomics.</title>
        <authorList>
            <person name="Bogema D.R."/>
        </authorList>
    </citation>
    <scope>NUCLEOTIDE SEQUENCE [LARGE SCALE GENOMIC DNA]</scope>
    <source>
        <strain evidence="1 2">ATCC PRA-207</strain>
    </source>
</reference>
<dbReference type="AlphaFoldDB" id="A0A7J6PF33"/>
<protein>
    <submittedName>
        <fullName evidence="1">Uncharacterized protein</fullName>
    </submittedName>
</protein>
<dbReference type="EMBL" id="JABANO010039220">
    <property type="protein sequence ID" value="KAF4694823.1"/>
    <property type="molecule type" value="Genomic_DNA"/>
</dbReference>
<dbReference type="Gene3D" id="3.80.10.10">
    <property type="entry name" value="Ribonuclease Inhibitor"/>
    <property type="match status" value="1"/>
</dbReference>
<proteinExistence type="predicted"/>
<dbReference type="InterPro" id="IPR032675">
    <property type="entry name" value="LRR_dom_sf"/>
</dbReference>
<feature type="non-terminal residue" evidence="1">
    <location>
        <position position="261"/>
    </location>
</feature>
<evidence type="ECO:0000313" key="1">
    <source>
        <dbReference type="EMBL" id="KAF4694823.1"/>
    </source>
</evidence>
<feature type="non-terminal residue" evidence="1">
    <location>
        <position position="1"/>
    </location>
</feature>
<evidence type="ECO:0000313" key="2">
    <source>
        <dbReference type="Proteomes" id="UP000553632"/>
    </source>
</evidence>
<keyword evidence="2" id="KW-1185">Reference proteome</keyword>
<accession>A0A7J6PF33</accession>
<name>A0A7J6PF33_PEROL</name>
<dbReference type="InterPro" id="IPR001611">
    <property type="entry name" value="Leu-rich_rpt"/>
</dbReference>
<organism evidence="1 2">
    <name type="scientific">Perkinsus olseni</name>
    <name type="common">Perkinsus atlanticus</name>
    <dbReference type="NCBI Taxonomy" id="32597"/>
    <lineage>
        <taxon>Eukaryota</taxon>
        <taxon>Sar</taxon>
        <taxon>Alveolata</taxon>
        <taxon>Perkinsozoa</taxon>
        <taxon>Perkinsea</taxon>
        <taxon>Perkinsida</taxon>
        <taxon>Perkinsidae</taxon>
        <taxon>Perkinsus</taxon>
    </lineage>
</organism>